<organism evidence="1 2">
    <name type="scientific">Rhizobium paranaense</name>
    <dbReference type="NCBI Taxonomy" id="1650438"/>
    <lineage>
        <taxon>Bacteria</taxon>
        <taxon>Pseudomonadati</taxon>
        <taxon>Pseudomonadota</taxon>
        <taxon>Alphaproteobacteria</taxon>
        <taxon>Hyphomicrobiales</taxon>
        <taxon>Rhizobiaceae</taxon>
        <taxon>Rhizobium/Agrobacterium group</taxon>
        <taxon>Rhizobium</taxon>
    </lineage>
</organism>
<proteinExistence type="predicted"/>
<reference evidence="1 2" key="1">
    <citation type="submission" date="2020-08" db="EMBL/GenBank/DDBJ databases">
        <title>Genomic Encyclopedia of Type Strains, Phase IV (KMG-V): Genome sequencing to study the core and pangenomes of soil and plant-associated prokaryotes.</title>
        <authorList>
            <person name="Whitman W."/>
        </authorList>
    </citation>
    <scope>NUCLEOTIDE SEQUENCE [LARGE SCALE GENOMIC DNA]</scope>
    <source>
        <strain evidence="1 2">SEMIA 4064</strain>
    </source>
</reference>
<gene>
    <name evidence="1" type="ORF">GGD50_006623</name>
</gene>
<dbReference type="GO" id="GO:0016787">
    <property type="term" value="F:hydrolase activity"/>
    <property type="evidence" value="ECO:0007669"/>
    <property type="project" value="UniProtKB-KW"/>
</dbReference>
<keyword evidence="2" id="KW-1185">Reference proteome</keyword>
<dbReference type="AlphaFoldDB" id="A0A7W9D4Y4"/>
<dbReference type="Pfam" id="PF13328">
    <property type="entry name" value="HD_4"/>
    <property type="match status" value="1"/>
</dbReference>
<dbReference type="SUPFAM" id="SSF109604">
    <property type="entry name" value="HD-domain/PDEase-like"/>
    <property type="match status" value="1"/>
</dbReference>
<comment type="caution">
    <text evidence="1">The sequence shown here is derived from an EMBL/GenBank/DDBJ whole genome shotgun (WGS) entry which is preliminary data.</text>
</comment>
<keyword evidence="1" id="KW-0378">Hydrolase</keyword>
<dbReference type="EMBL" id="JACHBI010000031">
    <property type="protein sequence ID" value="MBB5577967.1"/>
    <property type="molecule type" value="Genomic_DNA"/>
</dbReference>
<protein>
    <submittedName>
        <fullName evidence="1">(P)ppGpp synthase/HD superfamily hydrolase</fullName>
    </submittedName>
</protein>
<name>A0A7W9D4Y4_9HYPH</name>
<sequence>MLSTDPLDHAMKIATEAHAGQADKLGNPYVEHCRRVALAVSGENEKIVAYLHDVVEKGPGWTIDRLRQEGFSPSVLSAVDALTKHADEDENAFVHRAIANAMARPVKKADLEDNLWQQQRIGGDTDKYRRDLDTIREQDDRFLRG</sequence>
<evidence type="ECO:0000313" key="1">
    <source>
        <dbReference type="EMBL" id="MBB5577967.1"/>
    </source>
</evidence>
<dbReference type="RefSeq" id="WP_183941251.1">
    <property type="nucleotide sequence ID" value="NZ_JACHBI010000031.1"/>
</dbReference>
<accession>A0A7W9D4Y4</accession>
<dbReference type="Gene3D" id="1.10.3210.10">
    <property type="entry name" value="Hypothetical protein af1432"/>
    <property type="match status" value="1"/>
</dbReference>
<dbReference type="Proteomes" id="UP000549882">
    <property type="component" value="Unassembled WGS sequence"/>
</dbReference>
<evidence type="ECO:0000313" key="2">
    <source>
        <dbReference type="Proteomes" id="UP000549882"/>
    </source>
</evidence>